<dbReference type="Proteomes" id="UP000030641">
    <property type="component" value="Unassembled WGS sequence"/>
</dbReference>
<dbReference type="Gene3D" id="3.90.1140.10">
    <property type="entry name" value="Cyclic phosphodiesterase"/>
    <property type="match status" value="1"/>
</dbReference>
<proteinExistence type="predicted"/>
<sequence>MKYCRIGTVERLVKVTTVLPAFRPKRVRSLATSWKTISPRPIKVFLLSSDVILKIMFSLSILRRSRFSVQTRAIMSQKLSYSAAAGSADIPKPQPHPNSPIGKHSTANQQQHASGEQQGNTHGRSTHKRNTSPSHVPKTQSSEEAVYVLTLLTDAKHHRTLTETRKKYFPPRLNRLEAHITLFHALPGSLLEEKIKPTLREVSSNTTQFHLLAATPFRLNKGIAIGLPKSSGGDDARQVHQQLKFAWEDFLSRQDAGGFAAHYTIMNKVDDEKEVQKAFEQVQEEWKGCHGTVLGLSLFKYDRGNWVHDEDFKFAPSQ</sequence>
<dbReference type="OMA" id="HVTVQNK"/>
<keyword evidence="3" id="KW-1185">Reference proteome</keyword>
<dbReference type="GeneID" id="25363693"/>
<dbReference type="RefSeq" id="XP_013343040.1">
    <property type="nucleotide sequence ID" value="XM_013487586.1"/>
</dbReference>
<gene>
    <name evidence="2" type="ORF">AUEXF2481DRAFT_283183</name>
</gene>
<dbReference type="EMBL" id="KL584762">
    <property type="protein sequence ID" value="KEQ94544.1"/>
    <property type="molecule type" value="Genomic_DNA"/>
</dbReference>
<evidence type="ECO:0000313" key="2">
    <source>
        <dbReference type="EMBL" id="KEQ94544.1"/>
    </source>
</evidence>
<dbReference type="AlphaFoldDB" id="A0A074YER1"/>
<evidence type="ECO:0000256" key="1">
    <source>
        <dbReference type="SAM" id="MobiDB-lite"/>
    </source>
</evidence>
<reference evidence="2 3" key="1">
    <citation type="journal article" date="2014" name="BMC Genomics">
        <title>Genome sequencing of four Aureobasidium pullulans varieties: biotechnological potential, stress tolerance, and description of new species.</title>
        <authorList>
            <person name="Gostin Ar C."/>
            <person name="Ohm R.A."/>
            <person name="Kogej T."/>
            <person name="Sonjak S."/>
            <person name="Turk M."/>
            <person name="Zajc J."/>
            <person name="Zalar P."/>
            <person name="Grube M."/>
            <person name="Sun H."/>
            <person name="Han J."/>
            <person name="Sharma A."/>
            <person name="Chiniquy J."/>
            <person name="Ngan C.Y."/>
            <person name="Lipzen A."/>
            <person name="Barry K."/>
            <person name="Grigoriev I.V."/>
            <person name="Gunde-Cimerman N."/>
        </authorList>
    </citation>
    <scope>NUCLEOTIDE SEQUENCE [LARGE SCALE GENOMIC DNA]</scope>
    <source>
        <strain evidence="2 3">EXF-2481</strain>
    </source>
</reference>
<evidence type="ECO:0000313" key="3">
    <source>
        <dbReference type="Proteomes" id="UP000030641"/>
    </source>
</evidence>
<dbReference type="OrthoDB" id="5364416at2759"/>
<dbReference type="HOGENOM" id="CLU_075843_0_0_1"/>
<protein>
    <submittedName>
        <fullName evidence="2">Uncharacterized protein</fullName>
    </submittedName>
</protein>
<feature type="region of interest" description="Disordered" evidence="1">
    <location>
        <begin position="85"/>
        <end position="140"/>
    </location>
</feature>
<dbReference type="InParanoid" id="A0A074YER1"/>
<feature type="compositionally biased region" description="Polar residues" evidence="1">
    <location>
        <begin position="105"/>
        <end position="123"/>
    </location>
</feature>
<dbReference type="Pfam" id="PF13563">
    <property type="entry name" value="2_5_RNA_ligase2"/>
    <property type="match status" value="1"/>
</dbReference>
<name>A0A074YER1_AURSE</name>
<accession>A0A074YER1</accession>
<feature type="compositionally biased region" description="Polar residues" evidence="1">
    <location>
        <begin position="131"/>
        <end position="140"/>
    </location>
</feature>
<dbReference type="STRING" id="1043005.A0A074YER1"/>
<organism evidence="2 3">
    <name type="scientific">Aureobasidium subglaciale (strain EXF-2481)</name>
    <name type="common">Aureobasidium pullulans var. subglaciale</name>
    <dbReference type="NCBI Taxonomy" id="1043005"/>
    <lineage>
        <taxon>Eukaryota</taxon>
        <taxon>Fungi</taxon>
        <taxon>Dikarya</taxon>
        <taxon>Ascomycota</taxon>
        <taxon>Pezizomycotina</taxon>
        <taxon>Dothideomycetes</taxon>
        <taxon>Dothideomycetidae</taxon>
        <taxon>Dothideales</taxon>
        <taxon>Saccotheciaceae</taxon>
        <taxon>Aureobasidium</taxon>
    </lineage>
</organism>